<dbReference type="AlphaFoldDB" id="A0A4Q1CCD6"/>
<dbReference type="Pfam" id="PF09720">
    <property type="entry name" value="Unstab_antitox"/>
    <property type="match status" value="1"/>
</dbReference>
<organism evidence="1 2">
    <name type="scientific">Oleiharenicola lentus</name>
    <dbReference type="NCBI Taxonomy" id="2508720"/>
    <lineage>
        <taxon>Bacteria</taxon>
        <taxon>Pseudomonadati</taxon>
        <taxon>Verrucomicrobiota</taxon>
        <taxon>Opitutia</taxon>
        <taxon>Opitutales</taxon>
        <taxon>Opitutaceae</taxon>
        <taxon>Oleiharenicola</taxon>
    </lineage>
</organism>
<comment type="caution">
    <text evidence="1">The sequence shown here is derived from an EMBL/GenBank/DDBJ whole genome shotgun (WGS) entry which is preliminary data.</text>
</comment>
<dbReference type="InterPro" id="IPR013406">
    <property type="entry name" value="CHP02574_addiction_mod"/>
</dbReference>
<dbReference type="EMBL" id="SDHX01000001">
    <property type="protein sequence ID" value="RXK56784.1"/>
    <property type="molecule type" value="Genomic_DNA"/>
</dbReference>
<evidence type="ECO:0008006" key="3">
    <source>
        <dbReference type="Google" id="ProtNLM"/>
    </source>
</evidence>
<accession>A0A4Q1CCD6</accession>
<evidence type="ECO:0000313" key="1">
    <source>
        <dbReference type="EMBL" id="RXK56784.1"/>
    </source>
</evidence>
<dbReference type="RefSeq" id="WP_129048149.1">
    <property type="nucleotide sequence ID" value="NZ_SDHX01000001.1"/>
</dbReference>
<gene>
    <name evidence="1" type="ORF">ESB00_13210</name>
</gene>
<sequence length="71" mass="8162">MTLADFPQLKRLPSRQRLKLAEQLWDSAATESMAVPAGHKRLIQSRRKAYQQGQIATLTMDELKKSIKRPK</sequence>
<protein>
    <recommendedName>
        <fullName evidence="3">Addiction module protein</fullName>
    </recommendedName>
</protein>
<keyword evidence="2" id="KW-1185">Reference proteome</keyword>
<dbReference type="OrthoDB" id="283760at2"/>
<reference evidence="1 2" key="1">
    <citation type="submission" date="2019-01" db="EMBL/GenBank/DDBJ databases">
        <title>Lacunisphaera sp. strain TWA-58.</title>
        <authorList>
            <person name="Chen W.-M."/>
        </authorList>
    </citation>
    <scope>NUCLEOTIDE SEQUENCE [LARGE SCALE GENOMIC DNA]</scope>
    <source>
        <strain evidence="1 2">TWA-58</strain>
    </source>
</reference>
<proteinExistence type="predicted"/>
<name>A0A4Q1CCD6_9BACT</name>
<evidence type="ECO:0000313" key="2">
    <source>
        <dbReference type="Proteomes" id="UP000290218"/>
    </source>
</evidence>
<dbReference type="NCBIfam" id="TIGR02574">
    <property type="entry name" value="stabl_TIGR02574"/>
    <property type="match status" value="1"/>
</dbReference>
<dbReference type="Proteomes" id="UP000290218">
    <property type="component" value="Unassembled WGS sequence"/>
</dbReference>